<evidence type="ECO:0000259" key="5">
    <source>
        <dbReference type="Pfam" id="PF02558"/>
    </source>
</evidence>
<comment type="caution">
    <text evidence="7">The sequence shown here is derived from an EMBL/GenBank/DDBJ whole genome shotgun (WGS) entry which is preliminary data.</text>
</comment>
<evidence type="ECO:0000256" key="3">
    <source>
        <dbReference type="ARBA" id="ARBA00023002"/>
    </source>
</evidence>
<dbReference type="InterPro" id="IPR013332">
    <property type="entry name" value="KPR_N"/>
</dbReference>
<dbReference type="FunFam" id="1.10.1040.10:FF:000017">
    <property type="entry name" value="2-dehydropantoate 2-reductase"/>
    <property type="match status" value="1"/>
</dbReference>
<dbReference type="EMBL" id="QCZG01000005">
    <property type="protein sequence ID" value="PWA12824.1"/>
    <property type="molecule type" value="Genomic_DNA"/>
</dbReference>
<keyword evidence="4" id="KW-0566">Pantothenate biosynthesis</keyword>
<dbReference type="InterPro" id="IPR036291">
    <property type="entry name" value="NAD(P)-bd_dom_sf"/>
</dbReference>
<sequence length="300" mass="32863">MKIAVAGAGAVGGYLGAFLKKAGHDVTFLARGKHLEAMKKSGLKVIENGEPMTVDGDFTDDLTAFLDAELILFCVKSTDTKETAERISELGNDHAVILTLQNGVDNEEVLSDIFGQERILSAAAYISSHIQEPGVIHVDGVTKLVIGALHESLVSFRDNVAELFNEANIETLTRDSIMEAKWKKLLWNATFNPLAALSTATVGEILDNKELRETAENICREVLLIANKNGIPLKEKMFTITFKNAELARGHKPSMLQDRLNGKKMEIESLSGYFVKKGRQLGVETPAIQAIYSNLLYIDS</sequence>
<dbReference type="GO" id="GO:0015940">
    <property type="term" value="P:pantothenate biosynthetic process"/>
    <property type="evidence" value="ECO:0007669"/>
    <property type="project" value="UniProtKB-UniPathway"/>
</dbReference>
<protein>
    <recommendedName>
        <fullName evidence="4">2-dehydropantoate 2-reductase</fullName>
        <ecNumber evidence="4">1.1.1.169</ecNumber>
    </recommendedName>
    <alternativeName>
        <fullName evidence="4">Ketopantoate reductase</fullName>
    </alternativeName>
</protein>
<dbReference type="UniPathway" id="UPA00028">
    <property type="reaction ID" value="UER00004"/>
</dbReference>
<evidence type="ECO:0000313" key="8">
    <source>
        <dbReference type="Proteomes" id="UP000245998"/>
    </source>
</evidence>
<dbReference type="InterPro" id="IPR013752">
    <property type="entry name" value="KPA_reductase"/>
</dbReference>
<dbReference type="NCBIfam" id="TIGR00745">
    <property type="entry name" value="apbA_panE"/>
    <property type="match status" value="1"/>
</dbReference>
<dbReference type="SUPFAM" id="SSF51735">
    <property type="entry name" value="NAD(P)-binding Rossmann-fold domains"/>
    <property type="match status" value="1"/>
</dbReference>
<dbReference type="Proteomes" id="UP000245998">
    <property type="component" value="Unassembled WGS sequence"/>
</dbReference>
<dbReference type="GO" id="GO:0005737">
    <property type="term" value="C:cytoplasm"/>
    <property type="evidence" value="ECO:0007669"/>
    <property type="project" value="TreeGrafter"/>
</dbReference>
<keyword evidence="3 4" id="KW-0560">Oxidoreductase</keyword>
<evidence type="ECO:0000256" key="2">
    <source>
        <dbReference type="ARBA" id="ARBA00022857"/>
    </source>
</evidence>
<comment type="catalytic activity">
    <reaction evidence="4">
        <text>(R)-pantoate + NADP(+) = 2-dehydropantoate + NADPH + H(+)</text>
        <dbReference type="Rhea" id="RHEA:16233"/>
        <dbReference type="ChEBI" id="CHEBI:11561"/>
        <dbReference type="ChEBI" id="CHEBI:15378"/>
        <dbReference type="ChEBI" id="CHEBI:15980"/>
        <dbReference type="ChEBI" id="CHEBI:57783"/>
        <dbReference type="ChEBI" id="CHEBI:58349"/>
        <dbReference type="EC" id="1.1.1.169"/>
    </reaction>
</comment>
<name>A0A2U1K6I9_9BACI</name>
<dbReference type="EC" id="1.1.1.169" evidence="4"/>
<dbReference type="AlphaFoldDB" id="A0A2U1K6I9"/>
<dbReference type="Gene3D" id="1.10.1040.10">
    <property type="entry name" value="N-(1-d-carboxylethyl)-l-norvaline Dehydrogenase, domain 2"/>
    <property type="match status" value="1"/>
</dbReference>
<evidence type="ECO:0000313" key="7">
    <source>
        <dbReference type="EMBL" id="PWA12824.1"/>
    </source>
</evidence>
<dbReference type="InterPro" id="IPR051402">
    <property type="entry name" value="KPR-Related"/>
</dbReference>
<dbReference type="InterPro" id="IPR003710">
    <property type="entry name" value="ApbA"/>
</dbReference>
<accession>A0A2U1K6I9</accession>
<comment type="pathway">
    <text evidence="4">Cofactor biosynthesis; (R)-pantothenate biosynthesis; (R)-pantoate from 3-methyl-2-oxobutanoate: step 2/2.</text>
</comment>
<dbReference type="FunFam" id="3.40.50.720:FF:000307">
    <property type="entry name" value="2-dehydropantoate 2-reductase"/>
    <property type="match status" value="1"/>
</dbReference>
<evidence type="ECO:0000256" key="1">
    <source>
        <dbReference type="ARBA" id="ARBA00007870"/>
    </source>
</evidence>
<dbReference type="SUPFAM" id="SSF48179">
    <property type="entry name" value="6-phosphogluconate dehydrogenase C-terminal domain-like"/>
    <property type="match status" value="1"/>
</dbReference>
<organism evidence="7 8">
    <name type="scientific">Pueribacillus theae</name>
    <dbReference type="NCBI Taxonomy" id="2171751"/>
    <lineage>
        <taxon>Bacteria</taxon>
        <taxon>Bacillati</taxon>
        <taxon>Bacillota</taxon>
        <taxon>Bacilli</taxon>
        <taxon>Bacillales</taxon>
        <taxon>Bacillaceae</taxon>
        <taxon>Pueribacillus</taxon>
    </lineage>
</organism>
<feature type="domain" description="Ketopantoate reductase C-terminal" evidence="6">
    <location>
        <begin position="177"/>
        <end position="294"/>
    </location>
</feature>
<dbReference type="GO" id="GO:0008677">
    <property type="term" value="F:2-dehydropantoate 2-reductase activity"/>
    <property type="evidence" value="ECO:0007669"/>
    <property type="project" value="UniProtKB-EC"/>
</dbReference>
<keyword evidence="2 4" id="KW-0521">NADP</keyword>
<reference evidence="7 8" key="1">
    <citation type="submission" date="2018-04" db="EMBL/GenBank/DDBJ databases">
        <title>Camelliibacillus theae gen. nov., sp. nov., isolated from Pu'er tea.</title>
        <authorList>
            <person name="Niu L."/>
        </authorList>
    </citation>
    <scope>NUCLEOTIDE SEQUENCE [LARGE SCALE GENOMIC DNA]</scope>
    <source>
        <strain evidence="7 8">T8</strain>
    </source>
</reference>
<evidence type="ECO:0000256" key="4">
    <source>
        <dbReference type="RuleBase" id="RU362068"/>
    </source>
</evidence>
<dbReference type="PANTHER" id="PTHR21708">
    <property type="entry name" value="PROBABLE 2-DEHYDROPANTOATE 2-REDUCTASE"/>
    <property type="match status" value="1"/>
</dbReference>
<proteinExistence type="inferred from homology"/>
<dbReference type="InterPro" id="IPR013328">
    <property type="entry name" value="6PGD_dom2"/>
</dbReference>
<comment type="similarity">
    <text evidence="1 4">Belongs to the ketopantoate reductase family.</text>
</comment>
<dbReference type="Gene3D" id="3.40.50.720">
    <property type="entry name" value="NAD(P)-binding Rossmann-like Domain"/>
    <property type="match status" value="1"/>
</dbReference>
<keyword evidence="8" id="KW-1185">Reference proteome</keyword>
<gene>
    <name evidence="7" type="ORF">DCC39_04045</name>
</gene>
<dbReference type="InterPro" id="IPR008927">
    <property type="entry name" value="6-PGluconate_DH-like_C_sf"/>
</dbReference>
<comment type="function">
    <text evidence="4">Catalyzes the NADPH-dependent reduction of ketopantoate into pantoic acid.</text>
</comment>
<dbReference type="OrthoDB" id="9800163at2"/>
<dbReference type="PANTHER" id="PTHR21708:SF26">
    <property type="entry name" value="2-DEHYDROPANTOATE 2-REDUCTASE"/>
    <property type="match status" value="1"/>
</dbReference>
<dbReference type="Pfam" id="PF08546">
    <property type="entry name" value="ApbA_C"/>
    <property type="match status" value="1"/>
</dbReference>
<dbReference type="Pfam" id="PF02558">
    <property type="entry name" value="ApbA"/>
    <property type="match status" value="1"/>
</dbReference>
<evidence type="ECO:0000259" key="6">
    <source>
        <dbReference type="Pfam" id="PF08546"/>
    </source>
</evidence>
<feature type="domain" description="Ketopantoate reductase N-terminal" evidence="5">
    <location>
        <begin position="3"/>
        <end position="149"/>
    </location>
</feature>
<dbReference type="RefSeq" id="WP_116553605.1">
    <property type="nucleotide sequence ID" value="NZ_QCZG01000005.1"/>
</dbReference>